<dbReference type="EMBL" id="JANBVO010000008">
    <property type="protein sequence ID" value="KAJ9150284.1"/>
    <property type="molecule type" value="Genomic_DNA"/>
</dbReference>
<proteinExistence type="predicted"/>
<organism evidence="1 2">
    <name type="scientific">Pleurostoma richardsiae</name>
    <dbReference type="NCBI Taxonomy" id="41990"/>
    <lineage>
        <taxon>Eukaryota</taxon>
        <taxon>Fungi</taxon>
        <taxon>Dikarya</taxon>
        <taxon>Ascomycota</taxon>
        <taxon>Pezizomycotina</taxon>
        <taxon>Sordariomycetes</taxon>
        <taxon>Sordariomycetidae</taxon>
        <taxon>Calosphaeriales</taxon>
        <taxon>Pleurostomataceae</taxon>
        <taxon>Pleurostoma</taxon>
    </lineage>
</organism>
<dbReference type="AlphaFoldDB" id="A0AA38VLF8"/>
<evidence type="ECO:0000313" key="1">
    <source>
        <dbReference type="EMBL" id="KAJ9150284.1"/>
    </source>
</evidence>
<comment type="caution">
    <text evidence="1">The sequence shown here is derived from an EMBL/GenBank/DDBJ whole genome shotgun (WGS) entry which is preliminary data.</text>
</comment>
<evidence type="ECO:0000313" key="2">
    <source>
        <dbReference type="Proteomes" id="UP001174694"/>
    </source>
</evidence>
<sequence>MQPLAIIACEQFGNTIAMSRESCLKVEKVVLPTPPPATIQFLRAAVGFSANDCATQLGSSLAGVQFLGLTAALATTISPYAAGEALGLMIFRRRLAPPSAKPKPKPSALKYNLTVPTPAAIQKVVDAFRQLSRVGNETVTSVTIKSADSTSWLAAFTKWCLGLPPSLYLPDGRPLLEEPNSPVNIIYRGDDGSENAFQLITHHTTGSLKEMVVLKQDESLFGMVSISSYGEWLLRDLGYDSDDAFRMLEQVIPYPLSETLTNISFMERPTDRDKNPLKNVKNQLLPRLSPFHGHKTILHVLSIMLNIDSVDSLPFAEKRPVSDLPAARKFLACLEENCICDSDVRRLFVHHNVADCKLATFIGNLSLIIREILTISLLCTPEAPKVQFPLKGDPGPRLRDAITKVLEDGVGIKCSIFPLIDHALYLVGHNTKSEISPQKWIMSSFRGQVVYPAIFDTDRVEKKGHLAMTWLPGVLRYKGDTYSQVVGSSACPEDYTPCDFPNLPKDDCPLNVMPGCKKIWQVAISDDVLQASMALASLGNKHHVVAADPTKLWVALSQLGMLEHCGHDPAAPVDGHFREMCRYSTVVNPTVPGKIDGRPIVGVVAVDGADDLRVLALCCLASYPIIMRKRVCLSCCPELRMKAGARVPIL</sequence>
<reference evidence="1" key="1">
    <citation type="submission" date="2022-07" db="EMBL/GenBank/DDBJ databases">
        <title>Fungi with potential for degradation of polypropylene.</title>
        <authorList>
            <person name="Gostincar C."/>
        </authorList>
    </citation>
    <scope>NUCLEOTIDE SEQUENCE</scope>
    <source>
        <strain evidence="1">EXF-13308</strain>
    </source>
</reference>
<accession>A0AA38VLF8</accession>
<name>A0AA38VLF8_9PEZI</name>
<dbReference type="Proteomes" id="UP001174694">
    <property type="component" value="Unassembled WGS sequence"/>
</dbReference>
<protein>
    <submittedName>
        <fullName evidence="1">Uncharacterized protein</fullName>
    </submittedName>
</protein>
<keyword evidence="2" id="KW-1185">Reference proteome</keyword>
<gene>
    <name evidence="1" type="ORF">NKR23_g3692</name>
</gene>